<evidence type="ECO:0000256" key="3">
    <source>
        <dbReference type="ARBA" id="ARBA00014839"/>
    </source>
</evidence>
<dbReference type="GO" id="GO:0005506">
    <property type="term" value="F:iron ion binding"/>
    <property type="evidence" value="ECO:0007669"/>
    <property type="project" value="InterPro"/>
</dbReference>
<evidence type="ECO:0000256" key="5">
    <source>
        <dbReference type="ARBA" id="ARBA00022723"/>
    </source>
</evidence>
<dbReference type="Proteomes" id="UP000190423">
    <property type="component" value="Unassembled WGS sequence"/>
</dbReference>
<protein>
    <recommendedName>
        <fullName evidence="3">Desulfoferrodoxin</fullName>
        <ecNumber evidence="2">1.15.1.2</ecNumber>
    </recommendedName>
    <alternativeName>
        <fullName evidence="9">Superoxide reductase</fullName>
    </alternativeName>
</protein>
<evidence type="ECO:0000256" key="6">
    <source>
        <dbReference type="ARBA" id="ARBA00022982"/>
    </source>
</evidence>
<organism evidence="13 14">
    <name type="scientific">Treponema porcinum</name>
    <dbReference type="NCBI Taxonomy" id="261392"/>
    <lineage>
        <taxon>Bacteria</taxon>
        <taxon>Pseudomonadati</taxon>
        <taxon>Spirochaetota</taxon>
        <taxon>Spirochaetia</taxon>
        <taxon>Spirochaetales</taxon>
        <taxon>Treponemataceae</taxon>
        <taxon>Treponema</taxon>
    </lineage>
</organism>
<proteinExistence type="inferred from homology"/>
<dbReference type="GO" id="GO:0050605">
    <property type="term" value="F:superoxide reductase activity"/>
    <property type="evidence" value="ECO:0007669"/>
    <property type="project" value="UniProtKB-EC"/>
</dbReference>
<dbReference type="Gene3D" id="2.60.40.730">
    <property type="entry name" value="SOR catalytic domain"/>
    <property type="match status" value="1"/>
</dbReference>
<dbReference type="InterPro" id="IPR002742">
    <property type="entry name" value="Desulfoferrodoxin_Fe-bd_dom"/>
</dbReference>
<name>A0A1T4KN98_TREPO</name>
<evidence type="ECO:0000256" key="8">
    <source>
        <dbReference type="ARBA" id="ARBA00024690"/>
    </source>
</evidence>
<keyword evidence="7" id="KW-0408">Iron</keyword>
<keyword evidence="6" id="KW-0249">Electron transport</keyword>
<dbReference type="Pfam" id="PF06397">
    <property type="entry name" value="Desulfoferrod_N"/>
    <property type="match status" value="1"/>
</dbReference>
<evidence type="ECO:0000256" key="2">
    <source>
        <dbReference type="ARBA" id="ARBA00012679"/>
    </source>
</evidence>
<dbReference type="RefSeq" id="WP_078933157.1">
    <property type="nucleotide sequence ID" value="NZ_FUWG01000008.1"/>
</dbReference>
<dbReference type="SUPFAM" id="SSF49367">
    <property type="entry name" value="Superoxide reductase-like"/>
    <property type="match status" value="1"/>
</dbReference>
<evidence type="ECO:0000256" key="1">
    <source>
        <dbReference type="ARBA" id="ARBA00005941"/>
    </source>
</evidence>
<dbReference type="STRING" id="261392.SAMN02745149_01248"/>
<evidence type="ECO:0000259" key="11">
    <source>
        <dbReference type="Pfam" id="PF01880"/>
    </source>
</evidence>
<evidence type="ECO:0000256" key="10">
    <source>
        <dbReference type="ARBA" id="ARBA00047448"/>
    </source>
</evidence>
<dbReference type="EC" id="1.15.1.2" evidence="2"/>
<keyword evidence="5" id="KW-0479">Metal-binding</keyword>
<evidence type="ECO:0000313" key="14">
    <source>
        <dbReference type="Proteomes" id="UP000190423"/>
    </source>
</evidence>
<accession>A0A1T4KN98</accession>
<keyword evidence="4" id="KW-0813">Transport</keyword>
<dbReference type="SUPFAM" id="SSF57802">
    <property type="entry name" value="Rubredoxin-like"/>
    <property type="match status" value="1"/>
</dbReference>
<gene>
    <name evidence="13" type="ORF">SAMN02745149_01248</name>
</gene>
<feature type="domain" description="Desulfoferrodoxin ferrous iron-binding" evidence="11">
    <location>
        <begin position="40"/>
        <end position="123"/>
    </location>
</feature>
<comment type="catalytic activity">
    <reaction evidence="10">
        <text>reduced [rubredoxin] + superoxide + 2 H(+) = oxidized [rubredoxin] + H2O2</text>
        <dbReference type="Rhea" id="RHEA:21324"/>
        <dbReference type="Rhea" id="RHEA-COMP:10302"/>
        <dbReference type="Rhea" id="RHEA-COMP:10303"/>
        <dbReference type="ChEBI" id="CHEBI:15378"/>
        <dbReference type="ChEBI" id="CHEBI:16240"/>
        <dbReference type="ChEBI" id="CHEBI:18421"/>
        <dbReference type="ChEBI" id="CHEBI:29033"/>
        <dbReference type="ChEBI" id="CHEBI:29034"/>
        <dbReference type="EC" id="1.15.1.2"/>
    </reaction>
</comment>
<dbReference type="AlphaFoldDB" id="A0A1T4KN98"/>
<evidence type="ECO:0000256" key="9">
    <source>
        <dbReference type="ARBA" id="ARBA00031398"/>
    </source>
</evidence>
<dbReference type="EMBL" id="FUWG01000008">
    <property type="protein sequence ID" value="SJZ43843.1"/>
    <property type="molecule type" value="Genomic_DNA"/>
</dbReference>
<dbReference type="OrthoDB" id="9814936at2"/>
<evidence type="ECO:0000256" key="7">
    <source>
        <dbReference type="ARBA" id="ARBA00023004"/>
    </source>
</evidence>
<reference evidence="13 14" key="1">
    <citation type="submission" date="2017-02" db="EMBL/GenBank/DDBJ databases">
        <authorList>
            <person name="Peterson S.W."/>
        </authorList>
    </citation>
    <scope>NUCLEOTIDE SEQUENCE [LARGE SCALE GENOMIC DNA]</scope>
    <source>
        <strain evidence="13 14">ATCC BAA-908</strain>
    </source>
</reference>
<comment type="similarity">
    <text evidence="1">Belongs to the desulfoferrodoxin family.</text>
</comment>
<evidence type="ECO:0000259" key="12">
    <source>
        <dbReference type="Pfam" id="PF06397"/>
    </source>
</evidence>
<feature type="domain" description="Desulfoferrodoxin N-terminal" evidence="12">
    <location>
        <begin position="3"/>
        <end position="33"/>
    </location>
</feature>
<keyword evidence="14" id="KW-1185">Reference proteome</keyword>
<sequence>MELKFFRCNHCGNIIVKIKDSSVPVVCCGENMQELVPGTTDAAVEKHLPVYEVNGSSVSVTVGSVLHPMLPEHSINWICLQTNKGFQLKYLNPGEEPKAVFALADGEKVEAVYEYCNLHGLWKA</sequence>
<evidence type="ECO:0000313" key="13">
    <source>
        <dbReference type="EMBL" id="SJZ43843.1"/>
    </source>
</evidence>
<dbReference type="PANTHER" id="PTHR36541">
    <property type="entry name" value="SUPEROXIDE REDUCTASE-RELATED"/>
    <property type="match status" value="1"/>
</dbReference>
<comment type="function">
    <text evidence="8">Catalyzes the one-electron reduction of superoxide anion radical to hydrogen peroxide at a nonheme ferrous iron center. Plays a fundamental role in case of oxidative stress via its superoxide detoxification activity.</text>
</comment>
<dbReference type="PANTHER" id="PTHR36541:SF1">
    <property type="entry name" value="SUPEROXIDE REDUCTASE-RELATED"/>
    <property type="match status" value="1"/>
</dbReference>
<evidence type="ECO:0000256" key="4">
    <source>
        <dbReference type="ARBA" id="ARBA00022448"/>
    </source>
</evidence>
<dbReference type="InterPro" id="IPR036073">
    <property type="entry name" value="Desulfoferrodoxin_Fe-bd_dom_sf"/>
</dbReference>
<dbReference type="InterPro" id="IPR051233">
    <property type="entry name" value="Desulfoferrodoxin_SOR"/>
</dbReference>
<dbReference type="GeneID" id="78316547"/>
<dbReference type="InterPro" id="IPR004462">
    <property type="entry name" value="Desulfoferrodoxin_N"/>
</dbReference>
<dbReference type="Pfam" id="PF01880">
    <property type="entry name" value="Desulfoferrodox"/>
    <property type="match status" value="1"/>
</dbReference>